<accession>A0A4R6SLC9</accession>
<evidence type="ECO:0000259" key="1">
    <source>
        <dbReference type="PROSITE" id="PS51819"/>
    </source>
</evidence>
<dbReference type="SUPFAM" id="SSF54593">
    <property type="entry name" value="Glyoxalase/Bleomycin resistance protein/Dihydroxybiphenyl dioxygenase"/>
    <property type="match status" value="2"/>
</dbReference>
<dbReference type="PANTHER" id="PTHR33993">
    <property type="entry name" value="GLYOXALASE-RELATED"/>
    <property type="match status" value="1"/>
</dbReference>
<evidence type="ECO:0000313" key="2">
    <source>
        <dbReference type="EMBL" id="TDQ04909.1"/>
    </source>
</evidence>
<dbReference type="InterPro" id="IPR029068">
    <property type="entry name" value="Glyas_Bleomycin-R_OHBP_Dase"/>
</dbReference>
<dbReference type="Gene3D" id="3.10.180.10">
    <property type="entry name" value="2,3-Dihydroxybiphenyl 1,2-Dioxygenase, domain 1"/>
    <property type="match status" value="2"/>
</dbReference>
<dbReference type="EMBL" id="SNXZ01000001">
    <property type="protein sequence ID" value="TDQ04909.1"/>
    <property type="molecule type" value="Genomic_DNA"/>
</dbReference>
<name>A0A4R6SLC9_LABRH</name>
<evidence type="ECO:0000313" key="3">
    <source>
        <dbReference type="Proteomes" id="UP000295444"/>
    </source>
</evidence>
<dbReference type="PROSITE" id="PS51819">
    <property type="entry name" value="VOC"/>
    <property type="match status" value="1"/>
</dbReference>
<dbReference type="RefSeq" id="WP_133847745.1">
    <property type="nucleotide sequence ID" value="NZ_SNXZ01000001.1"/>
</dbReference>
<dbReference type="OrthoDB" id="9793039at2"/>
<feature type="domain" description="VOC" evidence="1">
    <location>
        <begin position="107"/>
        <end position="227"/>
    </location>
</feature>
<protein>
    <recommendedName>
        <fullName evidence="1">VOC domain-containing protein</fullName>
    </recommendedName>
</protein>
<reference evidence="2 3" key="1">
    <citation type="submission" date="2019-03" db="EMBL/GenBank/DDBJ databases">
        <title>Genomic Encyclopedia of Type Strains, Phase IV (KMG-IV): sequencing the most valuable type-strain genomes for metagenomic binning, comparative biology and taxonomic classification.</title>
        <authorList>
            <person name="Goeker M."/>
        </authorList>
    </citation>
    <scope>NUCLEOTIDE SEQUENCE [LARGE SCALE GENOMIC DNA]</scope>
    <source>
        <strain evidence="2 3">DSM 45361</strain>
    </source>
</reference>
<dbReference type="InterPro" id="IPR004360">
    <property type="entry name" value="Glyas_Fos-R_dOase_dom"/>
</dbReference>
<dbReference type="InterPro" id="IPR052164">
    <property type="entry name" value="Anthracycline_SecMetBiosynth"/>
</dbReference>
<dbReference type="CDD" id="cd07247">
    <property type="entry name" value="SgaA_N_like"/>
    <property type="match status" value="1"/>
</dbReference>
<keyword evidence="3" id="KW-1185">Reference proteome</keyword>
<dbReference type="AlphaFoldDB" id="A0A4R6SLC9"/>
<comment type="caution">
    <text evidence="2">The sequence shown here is derived from an EMBL/GenBank/DDBJ whole genome shotgun (WGS) entry which is preliminary data.</text>
</comment>
<dbReference type="PANTHER" id="PTHR33993:SF14">
    <property type="entry name" value="GB|AAF24581.1"/>
    <property type="match status" value="1"/>
</dbReference>
<organism evidence="2 3">
    <name type="scientific">Labedaea rhizosphaerae</name>
    <dbReference type="NCBI Taxonomy" id="598644"/>
    <lineage>
        <taxon>Bacteria</taxon>
        <taxon>Bacillati</taxon>
        <taxon>Actinomycetota</taxon>
        <taxon>Actinomycetes</taxon>
        <taxon>Pseudonocardiales</taxon>
        <taxon>Pseudonocardiaceae</taxon>
        <taxon>Labedaea</taxon>
    </lineage>
</organism>
<proteinExistence type="predicted"/>
<dbReference type="InterPro" id="IPR037523">
    <property type="entry name" value="VOC_core"/>
</dbReference>
<dbReference type="Proteomes" id="UP000295444">
    <property type="component" value="Unassembled WGS sequence"/>
</dbReference>
<dbReference type="Pfam" id="PF00903">
    <property type="entry name" value="Glyoxalase"/>
    <property type="match status" value="1"/>
</dbReference>
<sequence>MYWMDLSEGDLMFYRDVFGWSSTVDAFTLDGAVVAGHGAPAIPGSGPRWSLHVQVDDVARVCAGADVLAGPVDSAMGKTAVLADPAGAAFVVREPGRQASCLHKPMALTWAELCTNDLAGARTFYSGLFGWNPIDIVMEMPAGKVDYAVFMAGEAEVGGVLPAEGAFAPAEPSYWLPYVEVTDADAIAARAVEAGGAVPVAPFDIPRIGRVALLAGRSGETLAVMQMPS</sequence>
<gene>
    <name evidence="2" type="ORF">EV186_101870</name>
</gene>